<name>A0A3L8E205_OOCBI</name>
<proteinExistence type="predicted"/>
<organism evidence="2 3">
    <name type="scientific">Ooceraea biroi</name>
    <name type="common">Clonal raider ant</name>
    <name type="synonym">Cerapachys biroi</name>
    <dbReference type="NCBI Taxonomy" id="2015173"/>
    <lineage>
        <taxon>Eukaryota</taxon>
        <taxon>Metazoa</taxon>
        <taxon>Ecdysozoa</taxon>
        <taxon>Arthropoda</taxon>
        <taxon>Hexapoda</taxon>
        <taxon>Insecta</taxon>
        <taxon>Pterygota</taxon>
        <taxon>Neoptera</taxon>
        <taxon>Endopterygota</taxon>
        <taxon>Hymenoptera</taxon>
        <taxon>Apocrita</taxon>
        <taxon>Aculeata</taxon>
        <taxon>Formicoidea</taxon>
        <taxon>Formicidae</taxon>
        <taxon>Dorylinae</taxon>
        <taxon>Ooceraea</taxon>
    </lineage>
</organism>
<gene>
    <name evidence="2" type="ORF">DMN91_000541</name>
</gene>
<feature type="region of interest" description="Disordered" evidence="1">
    <location>
        <begin position="1"/>
        <end position="26"/>
    </location>
</feature>
<feature type="compositionally biased region" description="Basic residues" evidence="1">
    <location>
        <begin position="1"/>
        <end position="21"/>
    </location>
</feature>
<evidence type="ECO:0000313" key="3">
    <source>
        <dbReference type="Proteomes" id="UP000279307"/>
    </source>
</evidence>
<reference evidence="2 3" key="1">
    <citation type="journal article" date="2018" name="Genome Res.">
        <title>The genomic architecture and molecular evolution of ant odorant receptors.</title>
        <authorList>
            <person name="McKenzie S.K."/>
            <person name="Kronauer D.J.C."/>
        </authorList>
    </citation>
    <scope>NUCLEOTIDE SEQUENCE [LARGE SCALE GENOMIC DNA]</scope>
    <source>
        <strain evidence="2">Clonal line C1</strain>
    </source>
</reference>
<evidence type="ECO:0000256" key="1">
    <source>
        <dbReference type="SAM" id="MobiDB-lite"/>
    </source>
</evidence>
<dbReference type="AlphaFoldDB" id="A0A3L8E205"/>
<accession>A0A3L8E205</accession>
<protein>
    <submittedName>
        <fullName evidence="2">Uncharacterized protein</fullName>
    </submittedName>
</protein>
<dbReference type="EMBL" id="QOIP01000001">
    <property type="protein sequence ID" value="RLU26744.1"/>
    <property type="molecule type" value="Genomic_DNA"/>
</dbReference>
<comment type="caution">
    <text evidence="2">The sequence shown here is derived from an EMBL/GenBank/DDBJ whole genome shotgun (WGS) entry which is preliminary data.</text>
</comment>
<sequence length="125" mass="14389">MPSDRKRKRSRSQSRDRRLRKNRTEEKLQTMQFQLDNLTNILGRSVQPPPGDDKINESLVNKTKEQLVDNIDQPVDAQSSESVQIMDSLVNPNTSISEEMLELLGEDPTTTKEIAVKFHPELKCR</sequence>
<dbReference type="Proteomes" id="UP000279307">
    <property type="component" value="Chromosome 1"/>
</dbReference>
<evidence type="ECO:0000313" key="2">
    <source>
        <dbReference type="EMBL" id="RLU26744.1"/>
    </source>
</evidence>